<evidence type="ECO:0000259" key="2">
    <source>
        <dbReference type="Pfam" id="PF12776"/>
    </source>
</evidence>
<feature type="region of interest" description="Disordered" evidence="1">
    <location>
        <begin position="643"/>
        <end position="666"/>
    </location>
</feature>
<feature type="domain" description="Myb/SANT-like" evidence="2">
    <location>
        <begin position="341"/>
        <end position="435"/>
    </location>
</feature>
<evidence type="ECO:0000313" key="4">
    <source>
        <dbReference type="RefSeq" id="XP_010278191.1"/>
    </source>
</evidence>
<dbReference type="Pfam" id="PF12776">
    <property type="entry name" value="Myb_DNA-bind_3"/>
    <property type="match status" value="6"/>
</dbReference>
<evidence type="ECO:0000313" key="6">
    <source>
        <dbReference type="RefSeq" id="XP_010278195.1"/>
    </source>
</evidence>
<feature type="domain" description="Myb/SANT-like" evidence="2">
    <location>
        <begin position="15"/>
        <end position="109"/>
    </location>
</feature>
<dbReference type="RefSeq" id="XP_010278196.1">
    <property type="nucleotide sequence ID" value="XM_010279894.2"/>
</dbReference>
<evidence type="ECO:0000313" key="8">
    <source>
        <dbReference type="RefSeq" id="XP_019055844.1"/>
    </source>
</evidence>
<dbReference type="AlphaFoldDB" id="A0A1U8BMD6"/>
<dbReference type="RefSeq" id="XP_010278194.1">
    <property type="nucleotide sequence ID" value="XM_010279892.2"/>
</dbReference>
<dbReference type="KEGG" id="nnu:104612473"/>
<proteinExistence type="predicted"/>
<reference evidence="4 5" key="1">
    <citation type="submission" date="2025-04" db="UniProtKB">
        <authorList>
            <consortium name="RefSeq"/>
        </authorList>
    </citation>
    <scope>IDENTIFICATION</scope>
</reference>
<sequence>MGSQNPTIGDRSRTYWTPTMERYFIDLMLDQMHRGNKIGHTFNKQAWTDMLTLFNAKFGSQYDKDVLKSRYTNLWKQFNDIKILLEQSGFAWDETRQMVIAEDYVWDAYTKIHPDARSYKTKTVLNYNDLCMIYGYTAADGRYSRSSHDVDIDDDVSSMKIGGSAHASTSIDRPRTDWTPSMDRYFIDLMLDQLQRGNKIDHTFSKQAWTDMVILFNEKFSSQYGKRVLRHRYKKLWKYCSDITVLLEQNGFSWDDTQHRVTAADDIWDVYIKGHPHARSYRTRTFPNYNDLCIIHGNSTAGGKHNQLGQDKHLEDDVLAAKTGEGIESQTPISNDRSRTYWTPPMDRYFIELLLDQVHRGNKIGHTFISQAWIDMVTLFNAKFGSRHDKDVLKNRYKHLRRQYNDINILLEQSGFSWDETRQMVTADDHVWDAYIKAHPDARSYRIKTVPSYNNLCLIYGKESVDGRYSRLARNTDLEDENPGKKIGGEERYIQAVVGSDRSRTDWTPSMDRYFIDLMLEQVHKGNKIDHTFTKQAWIDMTDLFNEKFGSQHDKDVLRSRYKNLRKQYNDMKILLDQGGFAWDETRQMITANDDVWDAYIKEHPDARSYRTKTKPNYSDLCIIYGKSSTDGRQKHPGHIMDADDDAPGVRSGHYNESLTSSDRSRTDWTPPMDRYFIDIMLEQVHRGNMIDHKFSKQAWNDMITLFNAKFGSYHDKDVLRSRYKNLRKRYNDMRILLDHTGFAWDESRQMVIADDNTWDAYIKAHPDARSYRTKTMPNYSDLCLIYGRANVDGGNSLSGHDIDADDDILGVNIGGLDQQAPSSSDLSSTDWTSEMDHYFIELMLDQVHGGNQVDHTFNEQAWRHMLAMFNAKFESHYDKDVLENRYRNLKKQYNDIKILLNQSGFSWDIAQQMITADDDIWNIYLKEHPDAPSYKAQILANYNDLSAICGNETTDERDNHSCQDVDFSQDILQMNGESFESLQSPVMSTFPRDLVDNVQELSNSGREMEMSDQHNKRQLVIQSVSQHSRKVHRTSEGVLDVISEMTGLVTSFTNKKENVSIENVIAALQAVPDIDDDLLLDACDLLEDEKKAKTFLALDVTLRKKWLLRKLRP</sequence>
<dbReference type="OrthoDB" id="1848055at2759"/>
<dbReference type="PANTHER" id="PTHR46929:SF33">
    <property type="entry name" value="L10-INTERACTING MYB DOMAIN-CONTAINING PROTEIN-LIKE ISOFORM X1"/>
    <property type="match status" value="1"/>
</dbReference>
<dbReference type="RefSeq" id="XP_019055844.1">
    <property type="nucleotide sequence ID" value="XM_019200299.1"/>
</dbReference>
<organism evidence="3 5">
    <name type="scientific">Nelumbo nucifera</name>
    <name type="common">Sacred lotus</name>
    <dbReference type="NCBI Taxonomy" id="4432"/>
    <lineage>
        <taxon>Eukaryota</taxon>
        <taxon>Viridiplantae</taxon>
        <taxon>Streptophyta</taxon>
        <taxon>Embryophyta</taxon>
        <taxon>Tracheophyta</taxon>
        <taxon>Spermatophyta</taxon>
        <taxon>Magnoliopsida</taxon>
        <taxon>Proteales</taxon>
        <taxon>Nelumbonaceae</taxon>
        <taxon>Nelumbo</taxon>
    </lineage>
</organism>
<dbReference type="RefSeq" id="XP_010278195.1">
    <property type="nucleotide sequence ID" value="XM_010279893.2"/>
</dbReference>
<accession>A0A1U8BMD6</accession>
<evidence type="ECO:0000256" key="1">
    <source>
        <dbReference type="SAM" id="MobiDB-lite"/>
    </source>
</evidence>
<dbReference type="RefSeq" id="XP_010278191.1">
    <property type="nucleotide sequence ID" value="XM_010279889.2"/>
</dbReference>
<dbReference type="Proteomes" id="UP000189703">
    <property type="component" value="Unplaced"/>
</dbReference>
<dbReference type="eggNOG" id="ENOG502QW59">
    <property type="taxonomic scope" value="Eukaryota"/>
</dbReference>
<keyword evidence="3" id="KW-1185">Reference proteome</keyword>
<protein>
    <submittedName>
        <fullName evidence="4 5">Uncharacterized protein LOC104612473</fullName>
    </submittedName>
</protein>
<gene>
    <name evidence="4 5 6 7 8" type="primary">LOC104612473</name>
</gene>
<evidence type="ECO:0000313" key="7">
    <source>
        <dbReference type="RefSeq" id="XP_010278196.1"/>
    </source>
</evidence>
<name>A0A1U8BMD6_NELNU</name>
<evidence type="ECO:0000313" key="5">
    <source>
        <dbReference type="RefSeq" id="XP_010278194.1"/>
    </source>
</evidence>
<dbReference type="InterPro" id="IPR024752">
    <property type="entry name" value="Myb/SANT-like_dom"/>
</dbReference>
<dbReference type="OMA" id="GLQCDKY"/>
<feature type="domain" description="Myb/SANT-like" evidence="2">
    <location>
        <begin position="832"/>
        <end position="925"/>
    </location>
</feature>
<dbReference type="GeneID" id="104612473"/>
<feature type="domain" description="Myb/SANT-like" evidence="2">
    <location>
        <begin position="669"/>
        <end position="762"/>
    </location>
</feature>
<dbReference type="STRING" id="4432.A0A1U8BMD6"/>
<dbReference type="PANTHER" id="PTHR46929">
    <property type="entry name" value="EXPRESSED PROTEIN"/>
    <property type="match status" value="1"/>
</dbReference>
<feature type="domain" description="Myb/SANT-like" evidence="2">
    <location>
        <begin position="178"/>
        <end position="271"/>
    </location>
</feature>
<evidence type="ECO:0000313" key="3">
    <source>
        <dbReference type="Proteomes" id="UP000189703"/>
    </source>
</evidence>
<feature type="domain" description="Myb/SANT-like" evidence="2">
    <location>
        <begin position="507"/>
        <end position="600"/>
    </location>
</feature>